<dbReference type="AlphaFoldDB" id="A0A3N0EQA6"/>
<dbReference type="Proteomes" id="UP000267469">
    <property type="component" value="Unassembled WGS sequence"/>
</dbReference>
<name>A0A3N0EQA6_SINP1</name>
<keyword evidence="2" id="KW-1185">Reference proteome</keyword>
<evidence type="ECO:0000313" key="1">
    <source>
        <dbReference type="EMBL" id="RNL90098.1"/>
    </source>
</evidence>
<accession>A0A3N0EQA6</accession>
<dbReference type="OrthoDB" id="981624at2"/>
<proteinExistence type="predicted"/>
<comment type="caution">
    <text evidence="1">The sequence shown here is derived from an EMBL/GenBank/DDBJ whole genome shotgun (WGS) entry which is preliminary data.</text>
</comment>
<dbReference type="RefSeq" id="WP_123215230.1">
    <property type="nucleotide sequence ID" value="NZ_RJTM01000034.1"/>
</dbReference>
<gene>
    <name evidence="1" type="ORF">ED312_06645</name>
</gene>
<protein>
    <submittedName>
        <fullName evidence="1">Uncharacterized protein</fullName>
    </submittedName>
</protein>
<reference evidence="1 2" key="1">
    <citation type="submission" date="2018-10" db="EMBL/GenBank/DDBJ databases">
        <title>Sinomicrobium pectinilyticum sp. nov., a pectinase-producing bacterium isolated from alkaline and saline soil, and emended description of the genus Sinomicrobium.</title>
        <authorList>
            <person name="Cheng B."/>
            <person name="Li C."/>
            <person name="Lai Q."/>
            <person name="Du M."/>
            <person name="Shao Z."/>
            <person name="Xu P."/>
            <person name="Yang C."/>
        </authorList>
    </citation>
    <scope>NUCLEOTIDE SEQUENCE [LARGE SCALE GENOMIC DNA]</scope>
    <source>
        <strain evidence="1 2">5DNS001</strain>
    </source>
</reference>
<organism evidence="1 2">
    <name type="scientific">Sinomicrobium pectinilyticum</name>
    <dbReference type="NCBI Taxonomy" id="1084421"/>
    <lineage>
        <taxon>Bacteria</taxon>
        <taxon>Pseudomonadati</taxon>
        <taxon>Bacteroidota</taxon>
        <taxon>Flavobacteriia</taxon>
        <taxon>Flavobacteriales</taxon>
        <taxon>Flavobacteriaceae</taxon>
        <taxon>Sinomicrobium</taxon>
    </lineage>
</organism>
<sequence length="341" mass="40372">MKICKLCKEKEANQTGSHLTSCFIVASQIGKRDEEKGYDLTADPNQDYSQNKKAESIKEDYILCLGCEKRLSYIESYFSQEITNKIGELKFSDNFPIYRIIEKGGGSYFSCERINPIAFHLLIYSIIWRASISNKPVFKGFEIPEGAEELLRKTLDTFLPEYKHHRIATKLKHWLKEIENNSEHFHIFPYVILRSEDEVVDLEKMTAKEKVDWEKRKTKNLLYFNFEDNDPFQIILNEFIILAFFEESEFDFSRQDLFELSDKYNLNAQLNNKLEPPKIGIISHHDWSNINKKLINILKEQRINNMRRECIRSFILKQIIPTKKDIDDCVEKRKNEIIMDE</sequence>
<evidence type="ECO:0000313" key="2">
    <source>
        <dbReference type="Proteomes" id="UP000267469"/>
    </source>
</evidence>
<dbReference type="EMBL" id="RJTM01000034">
    <property type="protein sequence ID" value="RNL90098.1"/>
    <property type="molecule type" value="Genomic_DNA"/>
</dbReference>